<reference evidence="10" key="5">
    <citation type="submission" date="2025-09" db="UniProtKB">
        <authorList>
            <consortium name="Ensembl"/>
        </authorList>
    </citation>
    <scope>IDENTIFICATION</scope>
</reference>
<gene>
    <name evidence="10" type="primary">ADGRG1</name>
</gene>
<feature type="transmembrane region" description="Helical" evidence="7">
    <location>
        <begin position="591"/>
        <end position="613"/>
    </location>
</feature>
<accession>A0A4W4G4V6</accession>
<dbReference type="SMART" id="SM00303">
    <property type="entry name" value="GPS"/>
    <property type="match status" value="1"/>
</dbReference>
<evidence type="ECO:0000313" key="10">
    <source>
        <dbReference type="Ensembl" id="ENSEEEP00000031176.2"/>
    </source>
</evidence>
<dbReference type="OMA" id="CVWVGAL"/>
<reference evidence="11" key="1">
    <citation type="journal article" date="2014" name="Science">
        <title>Nonhuman genetics. Genomic basis for the convergent evolution of electric organs.</title>
        <authorList>
            <person name="Gallant J.R."/>
            <person name="Traeger L.L."/>
            <person name="Volkening J.D."/>
            <person name="Moffett H."/>
            <person name="Chen P.H."/>
            <person name="Novina C.D."/>
            <person name="Phillips G.N.Jr."/>
            <person name="Anand R."/>
            <person name="Wells G.B."/>
            <person name="Pinch M."/>
            <person name="Guth R."/>
            <person name="Unguez G.A."/>
            <person name="Albert J.S."/>
            <person name="Zakon H.H."/>
            <person name="Samanta M.P."/>
            <person name="Sussman M.R."/>
        </authorList>
    </citation>
    <scope>NUCLEOTIDE SEQUENCE [LARGE SCALE GENOMIC DNA]</scope>
</reference>
<feature type="region of interest" description="Disordered" evidence="6">
    <location>
        <begin position="623"/>
        <end position="644"/>
    </location>
</feature>
<proteinExistence type="predicted"/>
<evidence type="ECO:0000256" key="5">
    <source>
        <dbReference type="ARBA" id="ARBA00023157"/>
    </source>
</evidence>
<evidence type="ECO:0000256" key="7">
    <source>
        <dbReference type="SAM" id="Phobius"/>
    </source>
</evidence>
<dbReference type="PRINTS" id="PR00249">
    <property type="entry name" value="GPCRSECRETIN"/>
</dbReference>
<evidence type="ECO:0000256" key="2">
    <source>
        <dbReference type="ARBA" id="ARBA00022692"/>
    </source>
</evidence>
<dbReference type="PROSITE" id="PS50221">
    <property type="entry name" value="GAIN_B"/>
    <property type="match status" value="1"/>
</dbReference>
<keyword evidence="3 7" id="KW-1133">Transmembrane helix</keyword>
<dbReference type="GO" id="GO:0007189">
    <property type="term" value="P:adenylate cyclase-activating G protein-coupled receptor signaling pathway"/>
    <property type="evidence" value="ECO:0007669"/>
    <property type="project" value="TreeGrafter"/>
</dbReference>
<dbReference type="PANTHER" id="PTHR12011">
    <property type="entry name" value="ADHESION G-PROTEIN COUPLED RECEPTOR"/>
    <property type="match status" value="1"/>
</dbReference>
<feature type="compositionally biased region" description="Basic and acidic residues" evidence="6">
    <location>
        <begin position="13"/>
        <end position="25"/>
    </location>
</feature>
<keyword evidence="4 7" id="KW-0472">Membrane</keyword>
<reference evidence="10" key="3">
    <citation type="submission" date="2020-05" db="EMBL/GenBank/DDBJ databases">
        <title>Electrophorus electricus (electric eel) genome, fEleEle1, primary haplotype.</title>
        <authorList>
            <person name="Myers G."/>
            <person name="Meyer A."/>
            <person name="Fedrigo O."/>
            <person name="Formenti G."/>
            <person name="Rhie A."/>
            <person name="Tracey A."/>
            <person name="Sims Y."/>
            <person name="Jarvis E.D."/>
        </authorList>
    </citation>
    <scope>NUCLEOTIDE SEQUENCE [LARGE SCALE GENOMIC DNA]</scope>
</reference>
<dbReference type="GO" id="GO:0007166">
    <property type="term" value="P:cell surface receptor signaling pathway"/>
    <property type="evidence" value="ECO:0007669"/>
    <property type="project" value="InterPro"/>
</dbReference>
<feature type="domain" description="G-protein coupled receptors family 2 profile 2" evidence="9">
    <location>
        <begin position="362"/>
        <end position="615"/>
    </location>
</feature>
<reference evidence="10" key="4">
    <citation type="submission" date="2025-08" db="UniProtKB">
        <authorList>
            <consortium name="Ensembl"/>
        </authorList>
    </citation>
    <scope>IDENTIFICATION</scope>
</reference>
<feature type="transmembrane region" description="Helical" evidence="7">
    <location>
        <begin position="361"/>
        <end position="384"/>
    </location>
</feature>
<evidence type="ECO:0000256" key="6">
    <source>
        <dbReference type="SAM" id="MobiDB-lite"/>
    </source>
</evidence>
<protein>
    <recommendedName>
        <fullName evidence="12">Adhesion G protein-coupled receptor G1</fullName>
    </recommendedName>
</protein>
<sequence length="644" mass="72188">YLRNVANTKQKWSKTDHREEETDDGNDRNFKMCGIWTLNSLPPVLASKVSPGCEGIIISANSSTLSVEGKISAQCLTNRRWILSTSQDPMNFCVFWDPLLDMLTVQVDREEIHVCPSLGLQGSCCTDLSAAGQKMSSVYGIKDGSVHGDLLNSRVMAEYKFKGDTINCAEQFCSKAVQESWGANMIEEAVIQSGVVGRVELPCAQGTVIEMKEDFTGYNVTLPTPGSVPPHVFPSVHLPASLKPAQKKNAKVVCTYYKNSSLFQVQCSQKILEDVVGITVENEIIRNLPEPVRIMFRHADILVSVHMCSSIDTADHELKWREEGCVTVHRGAQETECHCNHLTYFAILVQVNPRRLRHLEALTFITAVGCALSAVSCVLVFVALCRQRRGRLVGKDQSSLVHRGLVVSLFFLCLLFMLTGTVANVSHERVCQFMGALLHYALLCSLCWMAVEVLHTFRMVYMIFSVPPKPWIWYLMGFGFPVLPVVILVSMGNIYGPRTISQSEDVANPYHMCWMRDTHAALLAHCITNVGLLAAVVTSGFIMLFLVVREIHNRTEWRKRRVAFLSIWGLSCLFGTTWGLTFFDFGPLSEIILFLFCIINSLQGFFLMLRFYVLARMQSQSEYATDGSSTGSTRQHMLQTQERN</sequence>
<dbReference type="Proteomes" id="UP000314983">
    <property type="component" value="Chromosome 1"/>
</dbReference>
<feature type="transmembrane region" description="Helical" evidence="7">
    <location>
        <begin position="472"/>
        <end position="495"/>
    </location>
</feature>
<dbReference type="Pfam" id="PF01825">
    <property type="entry name" value="GPS"/>
    <property type="match status" value="1"/>
</dbReference>
<feature type="transmembrane region" description="Helical" evidence="7">
    <location>
        <begin position="522"/>
        <end position="548"/>
    </location>
</feature>
<evidence type="ECO:0000259" key="8">
    <source>
        <dbReference type="PROSITE" id="PS50221"/>
    </source>
</evidence>
<dbReference type="GO" id="GO:0004930">
    <property type="term" value="F:G protein-coupled receptor activity"/>
    <property type="evidence" value="ECO:0007669"/>
    <property type="project" value="InterPro"/>
</dbReference>
<dbReference type="AlphaFoldDB" id="A0A4W4G4V6"/>
<feature type="transmembrane region" description="Helical" evidence="7">
    <location>
        <begin position="560"/>
        <end position="579"/>
    </location>
</feature>
<dbReference type="GO" id="GO:0005886">
    <property type="term" value="C:plasma membrane"/>
    <property type="evidence" value="ECO:0007669"/>
    <property type="project" value="TreeGrafter"/>
</dbReference>
<evidence type="ECO:0000256" key="4">
    <source>
        <dbReference type="ARBA" id="ARBA00023136"/>
    </source>
</evidence>
<comment type="subcellular location">
    <subcellularLocation>
        <location evidence="1">Membrane</location>
        <topology evidence="1">Multi-pass membrane protein</topology>
    </subcellularLocation>
</comment>
<evidence type="ECO:0000259" key="9">
    <source>
        <dbReference type="PROSITE" id="PS50261"/>
    </source>
</evidence>
<keyword evidence="5" id="KW-1015">Disulfide bond</keyword>
<feature type="transmembrane region" description="Helical" evidence="7">
    <location>
        <begin position="405"/>
        <end position="425"/>
    </location>
</feature>
<keyword evidence="2 7" id="KW-0812">Transmembrane</keyword>
<keyword evidence="11" id="KW-1185">Reference proteome</keyword>
<feature type="transmembrane region" description="Helical" evidence="7">
    <location>
        <begin position="437"/>
        <end position="460"/>
    </location>
</feature>
<dbReference type="PANTHER" id="PTHR12011:SF435">
    <property type="entry name" value="ADHESION G PROTEIN-COUPLED RECEPTOR G1-RELATED"/>
    <property type="match status" value="1"/>
</dbReference>
<evidence type="ECO:0000256" key="1">
    <source>
        <dbReference type="ARBA" id="ARBA00004141"/>
    </source>
</evidence>
<dbReference type="GeneTree" id="ENSGT00940000154285"/>
<reference evidence="11" key="2">
    <citation type="journal article" date="2017" name="Sci. Adv.">
        <title>A tail of two voltages: Proteomic comparison of the three electric organs of the electric eel.</title>
        <authorList>
            <person name="Traeger L.L."/>
            <person name="Sabat G."/>
            <person name="Barrett-Wilt G.A."/>
            <person name="Wells G.B."/>
            <person name="Sussman M.R."/>
        </authorList>
    </citation>
    <scope>NUCLEOTIDE SEQUENCE [LARGE SCALE GENOMIC DNA]</scope>
</reference>
<dbReference type="Gene3D" id="1.20.1070.10">
    <property type="entry name" value="Rhodopsin 7-helix transmembrane proteins"/>
    <property type="match status" value="1"/>
</dbReference>
<name>A0A4W4G4V6_ELEEL</name>
<dbReference type="Pfam" id="PF00002">
    <property type="entry name" value="7tm_2"/>
    <property type="match status" value="1"/>
</dbReference>
<dbReference type="Gene3D" id="2.60.220.50">
    <property type="match status" value="1"/>
</dbReference>
<dbReference type="InterPro" id="IPR000832">
    <property type="entry name" value="GPCR_2_secretin-like"/>
</dbReference>
<organism evidence="10 11">
    <name type="scientific">Electrophorus electricus</name>
    <name type="common">Electric eel</name>
    <name type="synonym">Gymnotus electricus</name>
    <dbReference type="NCBI Taxonomy" id="8005"/>
    <lineage>
        <taxon>Eukaryota</taxon>
        <taxon>Metazoa</taxon>
        <taxon>Chordata</taxon>
        <taxon>Craniata</taxon>
        <taxon>Vertebrata</taxon>
        <taxon>Euteleostomi</taxon>
        <taxon>Actinopterygii</taxon>
        <taxon>Neopterygii</taxon>
        <taxon>Teleostei</taxon>
        <taxon>Ostariophysi</taxon>
        <taxon>Gymnotiformes</taxon>
        <taxon>Gymnotoidei</taxon>
        <taxon>Gymnotidae</taxon>
        <taxon>Electrophorus</taxon>
    </lineage>
</organism>
<feature type="domain" description="GAIN-B" evidence="8">
    <location>
        <begin position="211"/>
        <end position="355"/>
    </location>
</feature>
<dbReference type="InterPro" id="IPR046338">
    <property type="entry name" value="GAIN_dom_sf"/>
</dbReference>
<dbReference type="InterPro" id="IPR000203">
    <property type="entry name" value="GPS"/>
</dbReference>
<dbReference type="FunFam" id="1.20.1070.10:FF:000493">
    <property type="entry name" value="Adhesion G protein-coupled receptor G1"/>
    <property type="match status" value="1"/>
</dbReference>
<evidence type="ECO:0008006" key="12">
    <source>
        <dbReference type="Google" id="ProtNLM"/>
    </source>
</evidence>
<dbReference type="PROSITE" id="PS50261">
    <property type="entry name" value="G_PROTEIN_RECEP_F2_4"/>
    <property type="match status" value="1"/>
</dbReference>
<dbReference type="InterPro" id="IPR017981">
    <property type="entry name" value="GPCR_2-like_7TM"/>
</dbReference>
<evidence type="ECO:0000313" key="11">
    <source>
        <dbReference type="Proteomes" id="UP000314983"/>
    </source>
</evidence>
<evidence type="ECO:0000256" key="3">
    <source>
        <dbReference type="ARBA" id="ARBA00022989"/>
    </source>
</evidence>
<feature type="compositionally biased region" description="Polar residues" evidence="6">
    <location>
        <begin position="1"/>
        <end position="10"/>
    </location>
</feature>
<dbReference type="Ensembl" id="ENSEEET00000031550.2">
    <property type="protein sequence ID" value="ENSEEEP00000031176.2"/>
    <property type="gene ID" value="ENSEEEG00000014934.2"/>
</dbReference>
<feature type="region of interest" description="Disordered" evidence="6">
    <location>
        <begin position="1"/>
        <end position="25"/>
    </location>
</feature>
<dbReference type="InterPro" id="IPR057244">
    <property type="entry name" value="GAIN_B"/>
</dbReference>